<organism evidence="13 14">
    <name type="scientific">Rheinheimera tilapiae</name>
    <dbReference type="NCBI Taxonomy" id="875043"/>
    <lineage>
        <taxon>Bacteria</taxon>
        <taxon>Pseudomonadati</taxon>
        <taxon>Pseudomonadota</taxon>
        <taxon>Gammaproteobacteria</taxon>
        <taxon>Chromatiales</taxon>
        <taxon>Chromatiaceae</taxon>
        <taxon>Rheinheimera</taxon>
    </lineage>
</organism>
<evidence type="ECO:0000256" key="7">
    <source>
        <dbReference type="SAM" id="Coils"/>
    </source>
</evidence>
<evidence type="ECO:0000259" key="10">
    <source>
        <dbReference type="Pfam" id="PF25917"/>
    </source>
</evidence>
<evidence type="ECO:0000256" key="6">
    <source>
        <dbReference type="ARBA" id="ARBA00023136"/>
    </source>
</evidence>
<evidence type="ECO:0000313" key="13">
    <source>
        <dbReference type="EMBL" id="MFC0049345.1"/>
    </source>
</evidence>
<keyword evidence="6" id="KW-0472">Membrane</keyword>
<feature type="coiled-coil region" evidence="7">
    <location>
        <begin position="102"/>
        <end position="167"/>
    </location>
</feature>
<evidence type="ECO:0000259" key="12">
    <source>
        <dbReference type="Pfam" id="PF25967"/>
    </source>
</evidence>
<proteinExistence type="inferred from homology"/>
<dbReference type="Gene3D" id="2.40.420.20">
    <property type="match status" value="1"/>
</dbReference>
<evidence type="ECO:0000259" key="11">
    <source>
        <dbReference type="Pfam" id="PF25944"/>
    </source>
</evidence>
<evidence type="ECO:0000256" key="1">
    <source>
        <dbReference type="ARBA" id="ARBA00004236"/>
    </source>
</evidence>
<dbReference type="EMBL" id="JBHLXP010000003">
    <property type="protein sequence ID" value="MFC0049345.1"/>
    <property type="molecule type" value="Genomic_DNA"/>
</dbReference>
<dbReference type="Pfam" id="PF25917">
    <property type="entry name" value="BSH_RND"/>
    <property type="match status" value="1"/>
</dbReference>
<dbReference type="InterPro" id="IPR058625">
    <property type="entry name" value="MdtA-like_BSH"/>
</dbReference>
<keyword evidence="14" id="KW-1185">Reference proteome</keyword>
<dbReference type="Pfam" id="PF25967">
    <property type="entry name" value="RND-MFP_C"/>
    <property type="match status" value="1"/>
</dbReference>
<dbReference type="SUPFAM" id="SSF111369">
    <property type="entry name" value="HlyD-like secretion proteins"/>
    <property type="match status" value="1"/>
</dbReference>
<reference evidence="13 14" key="1">
    <citation type="submission" date="2024-09" db="EMBL/GenBank/DDBJ databases">
        <authorList>
            <person name="Sun Q."/>
            <person name="Mori K."/>
        </authorList>
    </citation>
    <scope>NUCLEOTIDE SEQUENCE [LARGE SCALE GENOMIC DNA]</scope>
    <source>
        <strain evidence="13 14">KCTC 23315</strain>
    </source>
</reference>
<dbReference type="Gene3D" id="1.10.287.470">
    <property type="entry name" value="Helix hairpin bin"/>
    <property type="match status" value="1"/>
</dbReference>
<dbReference type="InterPro" id="IPR058624">
    <property type="entry name" value="MdtA-like_HH"/>
</dbReference>
<keyword evidence="7" id="KW-0175">Coiled coil</keyword>
<dbReference type="Gene3D" id="2.40.30.170">
    <property type="match status" value="1"/>
</dbReference>
<keyword evidence="3" id="KW-0813">Transport</keyword>
<evidence type="ECO:0000256" key="5">
    <source>
        <dbReference type="ARBA" id="ARBA00022519"/>
    </source>
</evidence>
<comment type="subcellular location">
    <subcellularLocation>
        <location evidence="1">Cell membrane</location>
    </subcellularLocation>
</comment>
<evidence type="ECO:0000256" key="8">
    <source>
        <dbReference type="SAM" id="SignalP"/>
    </source>
</evidence>
<name>A0ABV6BIM7_9GAMM</name>
<accession>A0ABV6BIM7</accession>
<gene>
    <name evidence="13" type="ORF">ACFFJP_13700</name>
</gene>
<protein>
    <submittedName>
        <fullName evidence="13">Efflux RND transporter periplasmic adaptor subunit</fullName>
    </submittedName>
</protein>
<evidence type="ECO:0000256" key="4">
    <source>
        <dbReference type="ARBA" id="ARBA00022475"/>
    </source>
</evidence>
<dbReference type="Pfam" id="PF25944">
    <property type="entry name" value="Beta-barrel_RND"/>
    <property type="match status" value="1"/>
</dbReference>
<evidence type="ECO:0000256" key="3">
    <source>
        <dbReference type="ARBA" id="ARBA00022448"/>
    </source>
</evidence>
<dbReference type="Gene3D" id="2.40.50.100">
    <property type="match status" value="1"/>
</dbReference>
<evidence type="ECO:0000256" key="2">
    <source>
        <dbReference type="ARBA" id="ARBA00009477"/>
    </source>
</evidence>
<dbReference type="RefSeq" id="WP_377244999.1">
    <property type="nucleotide sequence ID" value="NZ_JBHLXP010000003.1"/>
</dbReference>
<sequence>MQLSQVFLLAFGLLAALGTATAQEKPQAARMQAGVPVVVAAVTAQDVPVWLRGIGQVKPQQSVEIRPQVDGLLQQVLVREGDMVQAGQLLATLDDRAIKAALAQAQAQRAVAEAKLNVAKRDLKRYQNLSQSQAISAQQKDQQQATVQQLQAELQSVEAQINAQQVQLSFTQIHAPIAGQVGIRNVDAGNYVRPSDTQGLFSVVQLDPISVEMALPQAQLPQLQQLMQQVRQQQAVPVEAFVRDGGDKLASGSLVVVDNKVSSGSGTIRIKADFANPTQALWPAQTVVVALRSKLLPQALTIPVKALQQGPQGAFVWRIDGDKATVQPVQVLETTETVIVVSGVSAGQQVVVDGQSRLRPGATVVIKTAVEQAQANKTRKEAKQAAAEHAA</sequence>
<dbReference type="Pfam" id="PF25876">
    <property type="entry name" value="HH_MFP_RND"/>
    <property type="match status" value="1"/>
</dbReference>
<dbReference type="PANTHER" id="PTHR30469:SF12">
    <property type="entry name" value="MULTIDRUG RESISTANCE PROTEIN MDTA"/>
    <property type="match status" value="1"/>
</dbReference>
<keyword evidence="8" id="KW-0732">Signal</keyword>
<comment type="caution">
    <text evidence="13">The sequence shown here is derived from an EMBL/GenBank/DDBJ whole genome shotgun (WGS) entry which is preliminary data.</text>
</comment>
<keyword evidence="5" id="KW-0997">Cell inner membrane</keyword>
<keyword evidence="4" id="KW-1003">Cell membrane</keyword>
<feature type="domain" description="Multidrug resistance protein MdtA-like barrel-sandwich hybrid" evidence="10">
    <location>
        <begin position="62"/>
        <end position="200"/>
    </location>
</feature>
<dbReference type="InterPro" id="IPR058626">
    <property type="entry name" value="MdtA-like_b-barrel"/>
</dbReference>
<dbReference type="NCBIfam" id="TIGR01730">
    <property type="entry name" value="RND_mfp"/>
    <property type="match status" value="1"/>
</dbReference>
<dbReference type="InterPro" id="IPR006143">
    <property type="entry name" value="RND_pump_MFP"/>
</dbReference>
<comment type="similarity">
    <text evidence="2">Belongs to the membrane fusion protein (MFP) (TC 8.A.1) family.</text>
</comment>
<dbReference type="Proteomes" id="UP001589813">
    <property type="component" value="Unassembled WGS sequence"/>
</dbReference>
<dbReference type="InterPro" id="IPR058627">
    <property type="entry name" value="MdtA-like_C"/>
</dbReference>
<feature type="domain" description="Multidrug resistance protein MdtA-like beta-barrel" evidence="11">
    <location>
        <begin position="208"/>
        <end position="292"/>
    </location>
</feature>
<feature type="domain" description="Multidrug resistance protein MdtA-like C-terminal permuted SH3" evidence="12">
    <location>
        <begin position="298"/>
        <end position="355"/>
    </location>
</feature>
<feature type="signal peptide" evidence="8">
    <location>
        <begin position="1"/>
        <end position="22"/>
    </location>
</feature>
<evidence type="ECO:0000259" key="9">
    <source>
        <dbReference type="Pfam" id="PF25876"/>
    </source>
</evidence>
<dbReference type="PANTHER" id="PTHR30469">
    <property type="entry name" value="MULTIDRUG RESISTANCE PROTEIN MDTA"/>
    <property type="match status" value="1"/>
</dbReference>
<evidence type="ECO:0000313" key="14">
    <source>
        <dbReference type="Proteomes" id="UP001589813"/>
    </source>
</evidence>
<feature type="domain" description="Multidrug resistance protein MdtA-like alpha-helical hairpin" evidence="9">
    <location>
        <begin position="102"/>
        <end position="171"/>
    </location>
</feature>
<feature type="chain" id="PRO_5047302323" evidence="8">
    <location>
        <begin position="23"/>
        <end position="391"/>
    </location>
</feature>